<name>A0A367IL31_RHIST</name>
<dbReference type="Proteomes" id="UP000253551">
    <property type="component" value="Unassembled WGS sequence"/>
</dbReference>
<proteinExistence type="predicted"/>
<evidence type="ECO:0000313" key="1">
    <source>
        <dbReference type="EMBL" id="RCH78392.1"/>
    </source>
</evidence>
<evidence type="ECO:0000313" key="2">
    <source>
        <dbReference type="Proteomes" id="UP000253551"/>
    </source>
</evidence>
<dbReference type="EMBL" id="PJQM01007280">
    <property type="protein sequence ID" value="RCH78392.1"/>
    <property type="molecule type" value="Genomic_DNA"/>
</dbReference>
<comment type="caution">
    <text evidence="1">The sequence shown here is derived from an EMBL/GenBank/DDBJ whole genome shotgun (WGS) entry which is preliminary data.</text>
</comment>
<organism evidence="1 2">
    <name type="scientific">Rhizopus stolonifer</name>
    <name type="common">Rhizopus nigricans</name>
    <dbReference type="NCBI Taxonomy" id="4846"/>
    <lineage>
        <taxon>Eukaryota</taxon>
        <taxon>Fungi</taxon>
        <taxon>Fungi incertae sedis</taxon>
        <taxon>Mucoromycota</taxon>
        <taxon>Mucoromycotina</taxon>
        <taxon>Mucoromycetes</taxon>
        <taxon>Mucorales</taxon>
        <taxon>Mucorineae</taxon>
        <taxon>Rhizopodaceae</taxon>
        <taxon>Rhizopus</taxon>
    </lineage>
</organism>
<protein>
    <submittedName>
        <fullName evidence="1">Uncharacterized protein</fullName>
    </submittedName>
</protein>
<sequence>MEILIGRIEKDQIVSDIVKEMDVKLKKTLTVNKEKQEQENLTSQQMKETVKEIMDKELANYIMPRRLSSLVANLPQLAPLLDILHRKSPYANWIEIAPALVPIKNLLVSSEKDLLTLKQTVEEARSFLDALRLNYIGLNADSDVNQAAALANMQKIQNRAIVMQKNFRMVETALLAKQESLEINSLTKIENKHQDILDFVVKRKDVVLGDSFSNILEDTMKKIEEKLE</sequence>
<dbReference type="AlphaFoldDB" id="A0A367IL31"/>
<gene>
    <name evidence="1" type="ORF">CU098_005295</name>
</gene>
<accession>A0A367IL31</accession>
<dbReference type="STRING" id="4846.A0A367IL31"/>
<reference evidence="1 2" key="1">
    <citation type="journal article" date="2018" name="G3 (Bethesda)">
        <title>Phylogenetic and Phylogenomic Definition of Rhizopus Species.</title>
        <authorList>
            <person name="Gryganskyi A.P."/>
            <person name="Golan J."/>
            <person name="Dolatabadi S."/>
            <person name="Mondo S."/>
            <person name="Robb S."/>
            <person name="Idnurm A."/>
            <person name="Muszewska A."/>
            <person name="Steczkiewicz K."/>
            <person name="Masonjones S."/>
            <person name="Liao H.L."/>
            <person name="Gajdeczka M.T."/>
            <person name="Anike F."/>
            <person name="Vuek A."/>
            <person name="Anishchenko I.M."/>
            <person name="Voigt K."/>
            <person name="de Hoog G.S."/>
            <person name="Smith M.E."/>
            <person name="Heitman J."/>
            <person name="Vilgalys R."/>
            <person name="Stajich J.E."/>
        </authorList>
    </citation>
    <scope>NUCLEOTIDE SEQUENCE [LARGE SCALE GENOMIC DNA]</scope>
    <source>
        <strain evidence="1 2">LSU 92-RS-03</strain>
    </source>
</reference>
<keyword evidence="2" id="KW-1185">Reference proteome</keyword>